<feature type="transmembrane region" description="Helical" evidence="1">
    <location>
        <begin position="44"/>
        <end position="65"/>
    </location>
</feature>
<keyword evidence="1" id="KW-1133">Transmembrane helix</keyword>
<name>A0A833LYH1_9LEPT</name>
<reference evidence="2 3" key="1">
    <citation type="submission" date="2019-10" db="EMBL/GenBank/DDBJ databases">
        <title>Extracellular Electron Transfer in a Candidatus Methanoperedens spp. Enrichment Culture.</title>
        <authorList>
            <person name="Berger S."/>
            <person name="Rangel Shaw D."/>
            <person name="Berben T."/>
            <person name="In 'T Zandt M."/>
            <person name="Frank J."/>
            <person name="Reimann J."/>
            <person name="Jetten M.S.M."/>
            <person name="Welte C.U."/>
        </authorList>
    </citation>
    <scope>NUCLEOTIDE SEQUENCE [LARGE SCALE GENOMIC DNA]</scope>
    <source>
        <strain evidence="2">SB12</strain>
    </source>
</reference>
<keyword evidence="1" id="KW-0472">Membrane</keyword>
<evidence type="ECO:0000256" key="1">
    <source>
        <dbReference type="SAM" id="Phobius"/>
    </source>
</evidence>
<organism evidence="2 3">
    <name type="scientific">Leptonema illini</name>
    <dbReference type="NCBI Taxonomy" id="183"/>
    <lineage>
        <taxon>Bacteria</taxon>
        <taxon>Pseudomonadati</taxon>
        <taxon>Spirochaetota</taxon>
        <taxon>Spirochaetia</taxon>
        <taxon>Leptospirales</taxon>
        <taxon>Leptospiraceae</taxon>
        <taxon>Leptonema</taxon>
    </lineage>
</organism>
<dbReference type="Proteomes" id="UP000460298">
    <property type="component" value="Unassembled WGS sequence"/>
</dbReference>
<accession>A0A833LYH1</accession>
<feature type="transmembrane region" description="Helical" evidence="1">
    <location>
        <begin position="12"/>
        <end position="32"/>
    </location>
</feature>
<protein>
    <submittedName>
        <fullName evidence="2">Uncharacterized protein</fullName>
    </submittedName>
</protein>
<gene>
    <name evidence="2" type="ORF">F9K24_12905</name>
</gene>
<keyword evidence="1" id="KW-0812">Transmembrane</keyword>
<proteinExistence type="predicted"/>
<dbReference type="AlphaFoldDB" id="A0A833LYH1"/>
<evidence type="ECO:0000313" key="3">
    <source>
        <dbReference type="Proteomes" id="UP000460298"/>
    </source>
</evidence>
<dbReference type="EMBL" id="WBUI01000012">
    <property type="protein sequence ID" value="KAB2931825.1"/>
    <property type="molecule type" value="Genomic_DNA"/>
</dbReference>
<dbReference type="RefSeq" id="WP_002775293.1">
    <property type="nucleotide sequence ID" value="NZ_JQDG01000031.1"/>
</dbReference>
<comment type="caution">
    <text evidence="2">The sequence shown here is derived from an EMBL/GenBank/DDBJ whole genome shotgun (WGS) entry which is preliminary data.</text>
</comment>
<evidence type="ECO:0000313" key="2">
    <source>
        <dbReference type="EMBL" id="KAB2931825.1"/>
    </source>
</evidence>
<sequence length="74" mass="8254">MKEKSIFQLNRLQSIIFLGVYGAITMAVRFYIEPLLRGNLALSLGIGLALLGIVFLLVKIGVLNFQNDEQKSDQ</sequence>